<dbReference type="Proteomes" id="UP001497497">
    <property type="component" value="Unassembled WGS sequence"/>
</dbReference>
<evidence type="ECO:0000313" key="3">
    <source>
        <dbReference type="EMBL" id="CAL1546323.1"/>
    </source>
</evidence>
<evidence type="ECO:0000256" key="1">
    <source>
        <dbReference type="SAM" id="MobiDB-lite"/>
    </source>
</evidence>
<accession>A0AAV2IJG4</accession>
<keyword evidence="2" id="KW-1133">Transmembrane helix</keyword>
<evidence type="ECO:0000256" key="2">
    <source>
        <dbReference type="SAM" id="Phobius"/>
    </source>
</evidence>
<evidence type="ECO:0008006" key="5">
    <source>
        <dbReference type="Google" id="ProtNLM"/>
    </source>
</evidence>
<feature type="region of interest" description="Disordered" evidence="1">
    <location>
        <begin position="144"/>
        <end position="169"/>
    </location>
</feature>
<dbReference type="PROSITE" id="PS51257">
    <property type="entry name" value="PROKAR_LIPOPROTEIN"/>
    <property type="match status" value="1"/>
</dbReference>
<keyword evidence="2" id="KW-0812">Transmembrane</keyword>
<proteinExistence type="predicted"/>
<keyword evidence="4" id="KW-1185">Reference proteome</keyword>
<protein>
    <recommendedName>
        <fullName evidence="5">Cysteine and tyrosine-rich protein 1</fullName>
    </recommendedName>
</protein>
<comment type="caution">
    <text evidence="3">The sequence shown here is derived from an EMBL/GenBank/DDBJ whole genome shotgun (WGS) entry which is preliminary data.</text>
</comment>
<evidence type="ECO:0000313" key="4">
    <source>
        <dbReference type="Proteomes" id="UP001497497"/>
    </source>
</evidence>
<organism evidence="3 4">
    <name type="scientific">Lymnaea stagnalis</name>
    <name type="common">Great pond snail</name>
    <name type="synonym">Helix stagnalis</name>
    <dbReference type="NCBI Taxonomy" id="6523"/>
    <lineage>
        <taxon>Eukaryota</taxon>
        <taxon>Metazoa</taxon>
        <taxon>Spiralia</taxon>
        <taxon>Lophotrochozoa</taxon>
        <taxon>Mollusca</taxon>
        <taxon>Gastropoda</taxon>
        <taxon>Heterobranchia</taxon>
        <taxon>Euthyneura</taxon>
        <taxon>Panpulmonata</taxon>
        <taxon>Hygrophila</taxon>
        <taxon>Lymnaeoidea</taxon>
        <taxon>Lymnaeidae</taxon>
        <taxon>Lymnaea</taxon>
    </lineage>
</organism>
<feature type="transmembrane region" description="Helical" evidence="2">
    <location>
        <begin position="59"/>
        <end position="82"/>
    </location>
</feature>
<gene>
    <name evidence="3" type="ORF">GSLYS_00019700001</name>
</gene>
<dbReference type="AlphaFoldDB" id="A0AAV2IJG4"/>
<name>A0AAV2IJG4_LYMST</name>
<keyword evidence="2" id="KW-0472">Membrane</keyword>
<sequence length="169" mass="17889">MAVSVNKGLNTVVFLLYSLISGCVGGESCYDFTTFTYNYCAGECCSYDRSQCCSVRVNIGLVTGLSIGGIILVVIIAVSACICRRRYYSGVIVHTQPAQPSVVVAQSTTTNQSGMMATGGYQPGYNPQPYGAYPQYPQGYPAAGYAQGPPSYDAASHREGGRVNPGYKG</sequence>
<dbReference type="EMBL" id="CAXITT010000798">
    <property type="protein sequence ID" value="CAL1546323.1"/>
    <property type="molecule type" value="Genomic_DNA"/>
</dbReference>
<reference evidence="3 4" key="1">
    <citation type="submission" date="2024-04" db="EMBL/GenBank/DDBJ databases">
        <authorList>
            <consortium name="Genoscope - CEA"/>
            <person name="William W."/>
        </authorList>
    </citation>
    <scope>NUCLEOTIDE SEQUENCE [LARGE SCALE GENOMIC DNA]</scope>
</reference>